<comment type="caution">
    <text evidence="1">The sequence shown here is derived from an EMBL/GenBank/DDBJ whole genome shotgun (WGS) entry which is preliminary data.</text>
</comment>
<keyword evidence="2" id="KW-1185">Reference proteome</keyword>
<dbReference type="AlphaFoldDB" id="A0AA36G3F8"/>
<name>A0AA36G3F8_9BILA</name>
<evidence type="ECO:0000313" key="2">
    <source>
        <dbReference type="Proteomes" id="UP001177023"/>
    </source>
</evidence>
<proteinExistence type="predicted"/>
<protein>
    <submittedName>
        <fullName evidence="1">Uncharacterized protein</fullName>
    </submittedName>
</protein>
<feature type="non-terminal residue" evidence="1">
    <location>
        <position position="1"/>
    </location>
</feature>
<reference evidence="1" key="1">
    <citation type="submission" date="2023-06" db="EMBL/GenBank/DDBJ databases">
        <authorList>
            <person name="Delattre M."/>
        </authorList>
    </citation>
    <scope>NUCLEOTIDE SEQUENCE</scope>
    <source>
        <strain evidence="1">AF72</strain>
    </source>
</reference>
<evidence type="ECO:0000313" key="1">
    <source>
        <dbReference type="EMBL" id="CAJ0578089.1"/>
    </source>
</evidence>
<accession>A0AA36G3F8</accession>
<dbReference type="EMBL" id="CATQJA010002653">
    <property type="protein sequence ID" value="CAJ0578089.1"/>
    <property type="molecule type" value="Genomic_DNA"/>
</dbReference>
<organism evidence="1 2">
    <name type="scientific">Mesorhabditis spiculigera</name>
    <dbReference type="NCBI Taxonomy" id="96644"/>
    <lineage>
        <taxon>Eukaryota</taxon>
        <taxon>Metazoa</taxon>
        <taxon>Ecdysozoa</taxon>
        <taxon>Nematoda</taxon>
        <taxon>Chromadorea</taxon>
        <taxon>Rhabditida</taxon>
        <taxon>Rhabditina</taxon>
        <taxon>Rhabditomorpha</taxon>
        <taxon>Rhabditoidea</taxon>
        <taxon>Rhabditidae</taxon>
        <taxon>Mesorhabditinae</taxon>
        <taxon>Mesorhabditis</taxon>
    </lineage>
</organism>
<gene>
    <name evidence="1" type="ORF">MSPICULIGERA_LOCUS16353</name>
</gene>
<dbReference type="Proteomes" id="UP001177023">
    <property type="component" value="Unassembled WGS sequence"/>
</dbReference>
<sequence length="81" mass="9277">MMWMVDKLLVEAPLIFASLLLASAFLTIADFFDEVEEFVLKAEEGLRAFEQHLAEASYLMTTTRPSSQRARFYNVIGLRIC</sequence>